<sequence length="122" mass="13564">MIDMMTSTAHIHQTTSSTCPMPNFAVLEARKLGISWKYKIKCANCPFTSPTFNLYHEIHQEGPGRNPSATNIALAYAIQDTAIGAEKIIELLTCLDIPAPSKSFWVDPVLKHMCSQTNLKKK</sequence>
<proteinExistence type="predicted"/>
<name>K1R1I7_MAGGI</name>
<protein>
    <recommendedName>
        <fullName evidence="1">Mutator-like transposase domain-containing protein</fullName>
    </recommendedName>
</protein>
<evidence type="ECO:0000259" key="1">
    <source>
        <dbReference type="Pfam" id="PF20700"/>
    </source>
</evidence>
<dbReference type="InterPro" id="IPR049012">
    <property type="entry name" value="Mutator_transp_dom"/>
</dbReference>
<dbReference type="AlphaFoldDB" id="K1R1I7"/>
<evidence type="ECO:0000313" key="2">
    <source>
        <dbReference type="EMBL" id="EKC37389.1"/>
    </source>
</evidence>
<dbReference type="InParanoid" id="K1R1I7"/>
<organism evidence="2">
    <name type="scientific">Magallana gigas</name>
    <name type="common">Pacific oyster</name>
    <name type="synonym">Crassostrea gigas</name>
    <dbReference type="NCBI Taxonomy" id="29159"/>
    <lineage>
        <taxon>Eukaryota</taxon>
        <taxon>Metazoa</taxon>
        <taxon>Spiralia</taxon>
        <taxon>Lophotrochozoa</taxon>
        <taxon>Mollusca</taxon>
        <taxon>Bivalvia</taxon>
        <taxon>Autobranchia</taxon>
        <taxon>Pteriomorphia</taxon>
        <taxon>Ostreida</taxon>
        <taxon>Ostreoidea</taxon>
        <taxon>Ostreidae</taxon>
        <taxon>Magallana</taxon>
    </lineage>
</organism>
<dbReference type="HOGENOM" id="CLU_2028935_0_0_1"/>
<dbReference type="Pfam" id="PF20700">
    <property type="entry name" value="Mutator"/>
    <property type="match status" value="1"/>
</dbReference>
<accession>K1R1I7</accession>
<feature type="domain" description="Mutator-like transposase" evidence="1">
    <location>
        <begin position="4"/>
        <end position="103"/>
    </location>
</feature>
<gene>
    <name evidence="2" type="ORF">CGI_10023861</name>
</gene>
<dbReference type="EMBL" id="JH818171">
    <property type="protein sequence ID" value="EKC37389.1"/>
    <property type="molecule type" value="Genomic_DNA"/>
</dbReference>
<reference evidence="2" key="1">
    <citation type="journal article" date="2012" name="Nature">
        <title>The oyster genome reveals stress adaptation and complexity of shell formation.</title>
        <authorList>
            <person name="Zhang G."/>
            <person name="Fang X."/>
            <person name="Guo X."/>
            <person name="Li L."/>
            <person name="Luo R."/>
            <person name="Xu F."/>
            <person name="Yang P."/>
            <person name="Zhang L."/>
            <person name="Wang X."/>
            <person name="Qi H."/>
            <person name="Xiong Z."/>
            <person name="Que H."/>
            <person name="Xie Y."/>
            <person name="Holland P.W."/>
            <person name="Paps J."/>
            <person name="Zhu Y."/>
            <person name="Wu F."/>
            <person name="Chen Y."/>
            <person name="Wang J."/>
            <person name="Peng C."/>
            <person name="Meng J."/>
            <person name="Yang L."/>
            <person name="Liu J."/>
            <person name="Wen B."/>
            <person name="Zhang N."/>
            <person name="Huang Z."/>
            <person name="Zhu Q."/>
            <person name="Feng Y."/>
            <person name="Mount A."/>
            <person name="Hedgecock D."/>
            <person name="Xu Z."/>
            <person name="Liu Y."/>
            <person name="Domazet-Loso T."/>
            <person name="Du Y."/>
            <person name="Sun X."/>
            <person name="Zhang S."/>
            <person name="Liu B."/>
            <person name="Cheng P."/>
            <person name="Jiang X."/>
            <person name="Li J."/>
            <person name="Fan D."/>
            <person name="Wang W."/>
            <person name="Fu W."/>
            <person name="Wang T."/>
            <person name="Wang B."/>
            <person name="Zhang J."/>
            <person name="Peng Z."/>
            <person name="Li Y."/>
            <person name="Li N."/>
            <person name="Wang J."/>
            <person name="Chen M."/>
            <person name="He Y."/>
            <person name="Tan F."/>
            <person name="Song X."/>
            <person name="Zheng Q."/>
            <person name="Huang R."/>
            <person name="Yang H."/>
            <person name="Du X."/>
            <person name="Chen L."/>
            <person name="Yang M."/>
            <person name="Gaffney P.M."/>
            <person name="Wang S."/>
            <person name="Luo L."/>
            <person name="She Z."/>
            <person name="Ming Y."/>
            <person name="Huang W."/>
            <person name="Zhang S."/>
            <person name="Huang B."/>
            <person name="Zhang Y."/>
            <person name="Qu T."/>
            <person name="Ni P."/>
            <person name="Miao G."/>
            <person name="Wang J."/>
            <person name="Wang Q."/>
            <person name="Steinberg C.E."/>
            <person name="Wang H."/>
            <person name="Li N."/>
            <person name="Qian L."/>
            <person name="Zhang G."/>
            <person name="Li Y."/>
            <person name="Yang H."/>
            <person name="Liu X."/>
            <person name="Wang J."/>
            <person name="Yin Y."/>
            <person name="Wang J."/>
        </authorList>
    </citation>
    <scope>NUCLEOTIDE SEQUENCE [LARGE SCALE GENOMIC DNA]</scope>
    <source>
        <strain evidence="2">05x7-T-G4-1.051#20</strain>
    </source>
</reference>